<feature type="domain" description="Thiamine pyrophosphate enzyme TPP-binding" evidence="13">
    <location>
        <begin position="436"/>
        <end position="507"/>
    </location>
</feature>
<evidence type="ECO:0000256" key="4">
    <source>
        <dbReference type="ARBA" id="ARBA00022723"/>
    </source>
</evidence>
<dbReference type="CDD" id="cd02005">
    <property type="entry name" value="TPP_PDC_IPDC"/>
    <property type="match status" value="1"/>
</dbReference>
<evidence type="ECO:0000256" key="8">
    <source>
        <dbReference type="ARBA" id="ARBA00023128"/>
    </source>
</evidence>
<accession>A0A409VQ06</accession>
<keyword evidence="16" id="KW-1185">Reference proteome</keyword>
<dbReference type="SUPFAM" id="SSF52518">
    <property type="entry name" value="Thiamin diphosphate-binding fold (THDP-binding)"/>
    <property type="match status" value="2"/>
</dbReference>
<dbReference type="InterPro" id="IPR029061">
    <property type="entry name" value="THDP-binding"/>
</dbReference>
<evidence type="ECO:0000256" key="1">
    <source>
        <dbReference type="ARBA" id="ARBA00001964"/>
    </source>
</evidence>
<evidence type="ECO:0000313" key="16">
    <source>
        <dbReference type="Proteomes" id="UP000284842"/>
    </source>
</evidence>
<dbReference type="InterPro" id="IPR011766">
    <property type="entry name" value="TPP_enzyme_TPP-bd"/>
</dbReference>
<dbReference type="GO" id="GO:0000949">
    <property type="term" value="P:aromatic amino acid family catabolic process to alcohol via Ehrlich pathway"/>
    <property type="evidence" value="ECO:0007669"/>
    <property type="project" value="TreeGrafter"/>
</dbReference>
<reference evidence="15 16" key="1">
    <citation type="journal article" date="2018" name="Evol. Lett.">
        <title>Horizontal gene cluster transfer increased hallucinogenic mushroom diversity.</title>
        <authorList>
            <person name="Reynolds H.T."/>
            <person name="Vijayakumar V."/>
            <person name="Gluck-Thaler E."/>
            <person name="Korotkin H.B."/>
            <person name="Matheny P.B."/>
            <person name="Slot J.C."/>
        </authorList>
    </citation>
    <scope>NUCLEOTIDE SEQUENCE [LARGE SCALE GENOMIC DNA]</scope>
    <source>
        <strain evidence="15 16">2629</strain>
    </source>
</reference>
<dbReference type="Gene3D" id="3.40.50.970">
    <property type="match status" value="2"/>
</dbReference>
<dbReference type="GO" id="GO:0005829">
    <property type="term" value="C:cytosol"/>
    <property type="evidence" value="ECO:0007669"/>
    <property type="project" value="TreeGrafter"/>
</dbReference>
<dbReference type="GO" id="GO:0005739">
    <property type="term" value="C:mitochondrion"/>
    <property type="evidence" value="ECO:0007669"/>
    <property type="project" value="UniProtKB-SubCell"/>
</dbReference>
<evidence type="ECO:0000313" key="15">
    <source>
        <dbReference type="EMBL" id="PPQ68333.1"/>
    </source>
</evidence>
<evidence type="ECO:0000256" key="7">
    <source>
        <dbReference type="ARBA" id="ARBA00023052"/>
    </source>
</evidence>
<sequence>MADISTTTLKAEVDRLHLEIQALQSKTGSERITVGKYLLERLAQMGVTHIFGLPGDFNLTFLDLIEDHPKIQWVGNCNELNSSYAADGYARVKSNSLGVILTTFGVGELSAINGIAGAFSEMVPVLHIVGVPTTKEHKTRPLLHHTLGDGRYNAYREASAPFVILEENLMNRNTAATQIDNAISECITKARPVYMTLPTDMVYQEISTERLKTPLSHSLPLNDPQMEEYVIDSIFERVQEAEGDVVVLADACVIRHGVRKEVAEFLRETGFPVYATPMGKTAIDESWHRYGGIYVGSLTHPSIKDKVENAKLMISIGLLSTDFNTGNFSYNIPTRRLIELHSSWTKIQYGLYEGIGMKQLLPKLTERLQHFYPVAHKIPVPKFQALVPQEQTHMISHAWFWPRLASFFQPGDVIVTETGTSNFGILDIPLPTGCRLISQVLWGSIGWSVGSALGAALAARERGMNRVILFVGDGSLQLTVQELSPMIKNGLRPIIFVLNNKGYTIERCIHGKNRKYNDISNWDWPALLDVFNDSGKFETGSHVARNKDDISMLLDDKSFNHADKIKIVEVQMGAFDAPKSLERQAAMTGASHRAVAAVN</sequence>
<evidence type="ECO:0000256" key="6">
    <source>
        <dbReference type="ARBA" id="ARBA00022842"/>
    </source>
</evidence>
<dbReference type="AlphaFoldDB" id="A0A409VQ06"/>
<dbReference type="GO" id="GO:0004737">
    <property type="term" value="F:pyruvate decarboxylase activity"/>
    <property type="evidence" value="ECO:0007669"/>
    <property type="project" value="TreeGrafter"/>
</dbReference>
<dbReference type="PIRSF" id="PIRSF036565">
    <property type="entry name" value="Pyruvt_ip_decrb"/>
    <property type="match status" value="1"/>
</dbReference>
<evidence type="ECO:0000256" key="11">
    <source>
        <dbReference type="RuleBase" id="RU362132"/>
    </source>
</evidence>
<keyword evidence="8" id="KW-0496">Mitochondrion</keyword>
<dbReference type="InterPro" id="IPR047213">
    <property type="entry name" value="TPP_PYR_PDC_IPDC-like"/>
</dbReference>
<feature type="binding site" evidence="10">
    <location>
        <position position="473"/>
    </location>
    <ligand>
        <name>Mg(2+)</name>
        <dbReference type="ChEBI" id="CHEBI:18420"/>
    </ligand>
</feature>
<evidence type="ECO:0000256" key="9">
    <source>
        <dbReference type="ARBA" id="ARBA00023239"/>
    </source>
</evidence>
<dbReference type="EMBL" id="NHTK01006010">
    <property type="protein sequence ID" value="PPQ68333.1"/>
    <property type="molecule type" value="Genomic_DNA"/>
</dbReference>
<dbReference type="STRING" id="181874.A0A409VQ06"/>
<comment type="subcellular location">
    <subcellularLocation>
        <location evidence="2">Mitochondrion</location>
    </subcellularLocation>
</comment>
<dbReference type="FunCoup" id="A0A409VQ06">
    <property type="interactions" value="115"/>
</dbReference>
<keyword evidence="4 10" id="KW-0479">Metal-binding</keyword>
<dbReference type="GO" id="GO:0000287">
    <property type="term" value="F:magnesium ion binding"/>
    <property type="evidence" value="ECO:0007669"/>
    <property type="project" value="InterPro"/>
</dbReference>
<keyword evidence="6 10" id="KW-0460">Magnesium</keyword>
<evidence type="ECO:0000256" key="5">
    <source>
        <dbReference type="ARBA" id="ARBA00022793"/>
    </source>
</evidence>
<dbReference type="Pfam" id="PF02776">
    <property type="entry name" value="TPP_enzyme_N"/>
    <property type="match status" value="1"/>
</dbReference>
<keyword evidence="5" id="KW-0210">Decarboxylase</keyword>
<dbReference type="FunFam" id="3.40.50.970:FF:000024">
    <property type="entry name" value="Pyruvate decarboxylase isozyme"/>
    <property type="match status" value="1"/>
</dbReference>
<comment type="similarity">
    <text evidence="3 11">Belongs to the TPP enzyme family.</text>
</comment>
<dbReference type="InterPro" id="IPR029035">
    <property type="entry name" value="DHS-like_NAD/FAD-binding_dom"/>
</dbReference>
<evidence type="ECO:0008006" key="17">
    <source>
        <dbReference type="Google" id="ProtNLM"/>
    </source>
</evidence>
<dbReference type="InterPro" id="IPR012110">
    <property type="entry name" value="PDC/IPDC-like"/>
</dbReference>
<keyword evidence="9" id="KW-0456">Lyase</keyword>
<name>A0A409VQ06_9AGAR</name>
<evidence type="ECO:0000256" key="2">
    <source>
        <dbReference type="ARBA" id="ARBA00004173"/>
    </source>
</evidence>
<comment type="cofactor">
    <cofactor evidence="10">
        <name>Mg(2+)</name>
        <dbReference type="ChEBI" id="CHEBI:18420"/>
    </cofactor>
    <text evidence="10">Binds 1 Mg(2+) per subunit.</text>
</comment>
<dbReference type="CDD" id="cd07038">
    <property type="entry name" value="TPP_PYR_PDC_IPDC_like"/>
    <property type="match status" value="1"/>
</dbReference>
<dbReference type="Proteomes" id="UP000284842">
    <property type="component" value="Unassembled WGS sequence"/>
</dbReference>
<dbReference type="Pfam" id="PF00205">
    <property type="entry name" value="TPP_enzyme_M"/>
    <property type="match status" value="1"/>
</dbReference>
<dbReference type="PANTHER" id="PTHR43452:SF30">
    <property type="entry name" value="PYRUVATE DECARBOXYLASE ISOZYME 1-RELATED"/>
    <property type="match status" value="1"/>
</dbReference>
<proteinExistence type="inferred from homology"/>
<comment type="caution">
    <text evidence="15">The sequence shown here is derived from an EMBL/GenBank/DDBJ whole genome shotgun (WGS) entry which is preliminary data.</text>
</comment>
<evidence type="ECO:0000256" key="3">
    <source>
        <dbReference type="ARBA" id="ARBA00007812"/>
    </source>
</evidence>
<comment type="cofactor">
    <cofactor evidence="1">
        <name>thiamine diphosphate</name>
        <dbReference type="ChEBI" id="CHEBI:58937"/>
    </cofactor>
</comment>
<evidence type="ECO:0000259" key="14">
    <source>
        <dbReference type="Pfam" id="PF02776"/>
    </source>
</evidence>
<dbReference type="GO" id="GO:0030976">
    <property type="term" value="F:thiamine pyrophosphate binding"/>
    <property type="evidence" value="ECO:0007669"/>
    <property type="project" value="InterPro"/>
</dbReference>
<evidence type="ECO:0000259" key="12">
    <source>
        <dbReference type="Pfam" id="PF00205"/>
    </source>
</evidence>
<evidence type="ECO:0000259" key="13">
    <source>
        <dbReference type="Pfam" id="PF02775"/>
    </source>
</evidence>
<protein>
    <recommendedName>
        <fullName evidence="17">Pyruvate decarboxylase</fullName>
    </recommendedName>
</protein>
<dbReference type="SUPFAM" id="SSF52467">
    <property type="entry name" value="DHS-like NAD/FAD-binding domain"/>
    <property type="match status" value="1"/>
</dbReference>
<feature type="domain" description="Thiamine pyrophosphate enzyme N-terminal TPP-binding" evidence="14">
    <location>
        <begin position="33"/>
        <end position="138"/>
    </location>
</feature>
<evidence type="ECO:0000256" key="10">
    <source>
        <dbReference type="PIRSR" id="PIRSR036565-2"/>
    </source>
</evidence>
<dbReference type="GO" id="GO:0005634">
    <property type="term" value="C:nucleus"/>
    <property type="evidence" value="ECO:0007669"/>
    <property type="project" value="TreeGrafter"/>
</dbReference>
<organism evidence="15 16">
    <name type="scientific">Panaeolus cyanescens</name>
    <dbReference type="NCBI Taxonomy" id="181874"/>
    <lineage>
        <taxon>Eukaryota</taxon>
        <taxon>Fungi</taxon>
        <taxon>Dikarya</taxon>
        <taxon>Basidiomycota</taxon>
        <taxon>Agaricomycotina</taxon>
        <taxon>Agaricomycetes</taxon>
        <taxon>Agaricomycetidae</taxon>
        <taxon>Agaricales</taxon>
        <taxon>Agaricineae</taxon>
        <taxon>Galeropsidaceae</taxon>
        <taxon>Panaeolus</taxon>
    </lineage>
</organism>
<feature type="binding site" evidence="10">
    <location>
        <position position="502"/>
    </location>
    <ligand>
        <name>Mg(2+)</name>
        <dbReference type="ChEBI" id="CHEBI:18420"/>
    </ligand>
</feature>
<gene>
    <name evidence="15" type="ORF">CVT24_004814</name>
</gene>
<feature type="domain" description="Thiamine pyrophosphate enzyme central" evidence="12">
    <location>
        <begin position="232"/>
        <end position="346"/>
    </location>
</feature>
<dbReference type="InParanoid" id="A0A409VQ06"/>
<dbReference type="InterPro" id="IPR012001">
    <property type="entry name" value="Thiamin_PyroP_enz_TPP-bd_dom"/>
</dbReference>
<keyword evidence="7 11" id="KW-0786">Thiamine pyrophosphate</keyword>
<dbReference type="FunFam" id="3.40.50.970:FF:000019">
    <property type="entry name" value="Pyruvate decarboxylase isozyme"/>
    <property type="match status" value="1"/>
</dbReference>
<dbReference type="Pfam" id="PF02775">
    <property type="entry name" value="TPP_enzyme_C"/>
    <property type="match status" value="1"/>
</dbReference>
<dbReference type="Gene3D" id="3.40.50.1220">
    <property type="entry name" value="TPP-binding domain"/>
    <property type="match status" value="1"/>
</dbReference>
<dbReference type="InterPro" id="IPR047214">
    <property type="entry name" value="TPP_PDC_IPDC"/>
</dbReference>
<feature type="binding site" evidence="10">
    <location>
        <position position="500"/>
    </location>
    <ligand>
        <name>Mg(2+)</name>
        <dbReference type="ChEBI" id="CHEBI:18420"/>
    </ligand>
</feature>
<dbReference type="InterPro" id="IPR012000">
    <property type="entry name" value="Thiamin_PyroP_enz_cen_dom"/>
</dbReference>
<dbReference type="PANTHER" id="PTHR43452">
    <property type="entry name" value="PYRUVATE DECARBOXYLASE"/>
    <property type="match status" value="1"/>
</dbReference>
<dbReference type="OrthoDB" id="3970464at2759"/>